<comment type="caution">
    <text evidence="1">The sequence shown here is derived from an EMBL/GenBank/DDBJ whole genome shotgun (WGS) entry which is preliminary data.</text>
</comment>
<keyword evidence="2" id="KW-1185">Reference proteome</keyword>
<sequence>MQQSLGFFSVPSLTRFSDLSGSMQSTFLTFTARAAPPGVLVLPVVKFHNVCRLYRSHREH</sequence>
<accession>A0A5B7CQJ7</accession>
<name>A0A5B7CQJ7_PORTR</name>
<evidence type="ECO:0000313" key="1">
    <source>
        <dbReference type="EMBL" id="MPC10606.1"/>
    </source>
</evidence>
<dbReference type="EMBL" id="VSRR010000124">
    <property type="protein sequence ID" value="MPC10606.1"/>
    <property type="molecule type" value="Genomic_DNA"/>
</dbReference>
<organism evidence="1 2">
    <name type="scientific">Portunus trituberculatus</name>
    <name type="common">Swimming crab</name>
    <name type="synonym">Neptunus trituberculatus</name>
    <dbReference type="NCBI Taxonomy" id="210409"/>
    <lineage>
        <taxon>Eukaryota</taxon>
        <taxon>Metazoa</taxon>
        <taxon>Ecdysozoa</taxon>
        <taxon>Arthropoda</taxon>
        <taxon>Crustacea</taxon>
        <taxon>Multicrustacea</taxon>
        <taxon>Malacostraca</taxon>
        <taxon>Eumalacostraca</taxon>
        <taxon>Eucarida</taxon>
        <taxon>Decapoda</taxon>
        <taxon>Pleocyemata</taxon>
        <taxon>Brachyura</taxon>
        <taxon>Eubrachyura</taxon>
        <taxon>Portunoidea</taxon>
        <taxon>Portunidae</taxon>
        <taxon>Portuninae</taxon>
        <taxon>Portunus</taxon>
    </lineage>
</organism>
<dbReference type="AlphaFoldDB" id="A0A5B7CQJ7"/>
<protein>
    <submittedName>
        <fullName evidence="1">Uncharacterized protein</fullName>
    </submittedName>
</protein>
<evidence type="ECO:0000313" key="2">
    <source>
        <dbReference type="Proteomes" id="UP000324222"/>
    </source>
</evidence>
<gene>
    <name evidence="1" type="ORF">E2C01_003243</name>
</gene>
<proteinExistence type="predicted"/>
<reference evidence="1 2" key="1">
    <citation type="submission" date="2019-05" db="EMBL/GenBank/DDBJ databases">
        <title>Another draft genome of Portunus trituberculatus and its Hox gene families provides insights of decapod evolution.</title>
        <authorList>
            <person name="Jeong J.-H."/>
            <person name="Song I."/>
            <person name="Kim S."/>
            <person name="Choi T."/>
            <person name="Kim D."/>
            <person name="Ryu S."/>
            <person name="Kim W."/>
        </authorList>
    </citation>
    <scope>NUCLEOTIDE SEQUENCE [LARGE SCALE GENOMIC DNA]</scope>
    <source>
        <tissue evidence="1">Muscle</tissue>
    </source>
</reference>
<dbReference type="Proteomes" id="UP000324222">
    <property type="component" value="Unassembled WGS sequence"/>
</dbReference>